<feature type="compositionally biased region" description="Low complexity" evidence="1">
    <location>
        <begin position="552"/>
        <end position="563"/>
    </location>
</feature>
<dbReference type="Gene3D" id="3.30.1370.50">
    <property type="entry name" value="R3H-like domain"/>
    <property type="match status" value="1"/>
</dbReference>
<feature type="compositionally biased region" description="Pro residues" evidence="1">
    <location>
        <begin position="405"/>
        <end position="414"/>
    </location>
</feature>
<feature type="compositionally biased region" description="Acidic residues" evidence="1">
    <location>
        <begin position="214"/>
        <end position="223"/>
    </location>
</feature>
<evidence type="ECO:0000259" key="2">
    <source>
        <dbReference type="PROSITE" id="PS51673"/>
    </source>
</evidence>
<feature type="compositionally biased region" description="Polar residues" evidence="1">
    <location>
        <begin position="316"/>
        <end position="328"/>
    </location>
</feature>
<dbReference type="PANTHER" id="PTHR15672:SF8">
    <property type="entry name" value="PROTEIN ENCORE"/>
    <property type="match status" value="1"/>
</dbReference>
<feature type="compositionally biased region" description="Basic and acidic residues" evidence="1">
    <location>
        <begin position="245"/>
        <end position="272"/>
    </location>
</feature>
<feature type="compositionally biased region" description="Polar residues" evidence="1">
    <location>
        <begin position="526"/>
        <end position="540"/>
    </location>
</feature>
<feature type="compositionally biased region" description="Low complexity" evidence="1">
    <location>
        <begin position="231"/>
        <end position="240"/>
    </location>
</feature>
<keyword evidence="4" id="KW-1185">Reference proteome</keyword>
<dbReference type="AlphaFoldDB" id="A0A9P5Q0U2"/>
<feature type="domain" description="SUZ" evidence="2">
    <location>
        <begin position="170"/>
        <end position="266"/>
    </location>
</feature>
<comment type="caution">
    <text evidence="3">The sequence shown here is derived from an EMBL/GenBank/DDBJ whole genome shotgun (WGS) entry which is preliminary data.</text>
</comment>
<dbReference type="InterPro" id="IPR036867">
    <property type="entry name" value="R3H_dom_sf"/>
</dbReference>
<dbReference type="SUPFAM" id="SSF82708">
    <property type="entry name" value="R3H domain"/>
    <property type="match status" value="1"/>
</dbReference>
<dbReference type="Proteomes" id="UP000772434">
    <property type="component" value="Unassembled WGS sequence"/>
</dbReference>
<sequence length="845" mass="90413">MSSDHRSNPALSESSTSSSTSSRVSSPSIVAMSEFSNVAANSSNTSLVVPFEGTISDSPPSSIDGISMSALYSSPNDSTSVNEDASTTSESSDVDPQILEALRSKDRIYVLRLGEIMEELITEQKGRAELVASTSYQRLLLHRCISYYKLQIEVEPMSKAISAVVMADSRIPSRRLADLVPPEPTPQPSFKIMQRSPHERRVKPQSHAGSVTGEDADFSDFEPSEAGSVGGRSSATGGSTSKKRMTMEEREAAYNEARSRIFNDKDKGDKDSSSISIASSSAGGSSVCDSEESVNSLATESERSSPPFNRKDSRRGSSMKTSGSRSLRSSAPPFASSGSGSSRNSRAPSPAFTYASLHEPAPSSSFEPHPSQQYPTPYPYPYSAPSQQNIPYPYMAPQPYYIPYGQPPPMPPQNSPELPLSGEVYHPPPPPPPHMYNSYMWPGANQPPLHSAPPLQPQHPASNGPPHPYPHAPPQFMQHGPGYGYPMPGYFTPPGDHSMATLPHPGGQLFDERSVSVPLTAMGPHSSLSNGGPQGNNANLYNRPAVHPNGNPRPRTTPLSRPPWSYGPGASMGGAPLNGPVVGSSNGNGETTGPRLHSIRRQSNTSNGSSSGAYRSSPNSDEVASTTSSSTSSSSRRTYTSNSSSQHPLPARPDWAVGLKPDPTLHATSRHHDHANNPRNMSPISPPRPLNGTAHSNNSPRRHQQVPPAMSLQSTDFPPLTSIPPPEKRPPAVGGAWTNPSRSVMLGPLNTQGNALVHHPNAYNNPMNHRESNSQSEDGFERPPPKATELYNPKVAKRSQANAQVQTQGDRSGSDGGLSEQARNMSLTDSPQTYSEPSLQLATPT</sequence>
<dbReference type="InterPro" id="IPR024771">
    <property type="entry name" value="SUZ"/>
</dbReference>
<feature type="compositionally biased region" description="Polar residues" evidence="1">
    <location>
        <begin position="293"/>
        <end position="307"/>
    </location>
</feature>
<gene>
    <name evidence="3" type="ORF">BDP27DRAFT_1321926</name>
</gene>
<feature type="region of interest" description="Disordered" evidence="1">
    <location>
        <begin position="405"/>
        <end position="429"/>
    </location>
</feature>
<evidence type="ECO:0000313" key="4">
    <source>
        <dbReference type="Proteomes" id="UP000772434"/>
    </source>
</evidence>
<feature type="region of interest" description="Disordered" evidence="1">
    <location>
        <begin position="519"/>
        <end position="845"/>
    </location>
</feature>
<feature type="region of interest" description="Disordered" evidence="1">
    <location>
        <begin position="1"/>
        <end position="27"/>
    </location>
</feature>
<feature type="compositionally biased region" description="Polar residues" evidence="1">
    <location>
        <begin position="70"/>
        <end position="91"/>
    </location>
</feature>
<feature type="region of interest" description="Disordered" evidence="1">
    <location>
        <begin position="447"/>
        <end position="478"/>
    </location>
</feature>
<evidence type="ECO:0000256" key="1">
    <source>
        <dbReference type="SAM" id="MobiDB-lite"/>
    </source>
</evidence>
<reference evidence="3" key="1">
    <citation type="submission" date="2020-11" db="EMBL/GenBank/DDBJ databases">
        <authorList>
            <consortium name="DOE Joint Genome Institute"/>
            <person name="Ahrendt S."/>
            <person name="Riley R."/>
            <person name="Andreopoulos W."/>
            <person name="Labutti K."/>
            <person name="Pangilinan J."/>
            <person name="Ruiz-Duenas F.J."/>
            <person name="Barrasa J.M."/>
            <person name="Sanchez-Garcia M."/>
            <person name="Camarero S."/>
            <person name="Miyauchi S."/>
            <person name="Serrano A."/>
            <person name="Linde D."/>
            <person name="Babiker R."/>
            <person name="Drula E."/>
            <person name="Ayuso-Fernandez I."/>
            <person name="Pacheco R."/>
            <person name="Padilla G."/>
            <person name="Ferreira P."/>
            <person name="Barriuso J."/>
            <person name="Kellner H."/>
            <person name="Castanera R."/>
            <person name="Alfaro M."/>
            <person name="Ramirez L."/>
            <person name="Pisabarro A.G."/>
            <person name="Kuo A."/>
            <person name="Tritt A."/>
            <person name="Lipzen A."/>
            <person name="He G."/>
            <person name="Yan M."/>
            <person name="Ng V."/>
            <person name="Cullen D."/>
            <person name="Martin F."/>
            <person name="Rosso M.-N."/>
            <person name="Henrissat B."/>
            <person name="Hibbett D."/>
            <person name="Martinez A.T."/>
            <person name="Grigoriev I.V."/>
        </authorList>
    </citation>
    <scope>NUCLEOTIDE SEQUENCE</scope>
    <source>
        <strain evidence="3">AH 40177</strain>
    </source>
</reference>
<dbReference type="OrthoDB" id="278430at2759"/>
<feature type="compositionally biased region" description="Low complexity" evidence="1">
    <location>
        <begin position="273"/>
        <end position="286"/>
    </location>
</feature>
<evidence type="ECO:0000313" key="3">
    <source>
        <dbReference type="EMBL" id="KAF9071545.1"/>
    </source>
</evidence>
<proteinExistence type="predicted"/>
<feature type="compositionally biased region" description="Pro residues" evidence="1">
    <location>
        <begin position="450"/>
        <end position="473"/>
    </location>
</feature>
<dbReference type="Pfam" id="PF12752">
    <property type="entry name" value="SUZ"/>
    <property type="match status" value="1"/>
</dbReference>
<feature type="compositionally biased region" description="Low complexity" evidence="1">
    <location>
        <begin position="8"/>
        <end position="27"/>
    </location>
</feature>
<organism evidence="3 4">
    <name type="scientific">Rhodocollybia butyracea</name>
    <dbReference type="NCBI Taxonomy" id="206335"/>
    <lineage>
        <taxon>Eukaryota</taxon>
        <taxon>Fungi</taxon>
        <taxon>Dikarya</taxon>
        <taxon>Basidiomycota</taxon>
        <taxon>Agaricomycotina</taxon>
        <taxon>Agaricomycetes</taxon>
        <taxon>Agaricomycetidae</taxon>
        <taxon>Agaricales</taxon>
        <taxon>Marasmiineae</taxon>
        <taxon>Omphalotaceae</taxon>
        <taxon>Rhodocollybia</taxon>
    </lineage>
</organism>
<feature type="compositionally biased region" description="Low complexity" evidence="1">
    <location>
        <begin position="578"/>
        <end position="589"/>
    </location>
</feature>
<dbReference type="PANTHER" id="PTHR15672">
    <property type="entry name" value="CAMP-REGULATED PHOSPHOPROTEIN 21 RELATED R3H DOMAIN CONTAINING PROTEIN"/>
    <property type="match status" value="1"/>
</dbReference>
<dbReference type="PROSITE" id="PS51673">
    <property type="entry name" value="SUZ"/>
    <property type="match status" value="1"/>
</dbReference>
<protein>
    <recommendedName>
        <fullName evidence="2">SUZ domain-containing protein</fullName>
    </recommendedName>
</protein>
<feature type="compositionally biased region" description="Polar residues" evidence="1">
    <location>
        <begin position="799"/>
        <end position="811"/>
    </location>
</feature>
<dbReference type="EMBL" id="JADNRY010000031">
    <property type="protein sequence ID" value="KAF9071545.1"/>
    <property type="molecule type" value="Genomic_DNA"/>
</dbReference>
<accession>A0A9P5Q0U2</accession>
<feature type="compositionally biased region" description="Polar residues" evidence="1">
    <location>
        <begin position="762"/>
        <end position="777"/>
    </location>
</feature>
<feature type="compositionally biased region" description="Low complexity" evidence="1">
    <location>
        <begin position="329"/>
        <end position="352"/>
    </location>
</feature>
<name>A0A9P5Q0U2_9AGAR</name>
<feature type="compositionally biased region" description="Polar residues" evidence="1">
    <location>
        <begin position="821"/>
        <end position="845"/>
    </location>
</feature>
<dbReference type="InterPro" id="IPR051937">
    <property type="entry name" value="R3H_domain_containing"/>
</dbReference>
<dbReference type="GO" id="GO:0003676">
    <property type="term" value="F:nucleic acid binding"/>
    <property type="evidence" value="ECO:0007669"/>
    <property type="project" value="InterPro"/>
</dbReference>
<feature type="compositionally biased region" description="Low complexity" evidence="1">
    <location>
        <begin position="606"/>
        <end position="645"/>
    </location>
</feature>
<feature type="region of interest" description="Disordered" evidence="1">
    <location>
        <begin position="66"/>
        <end position="94"/>
    </location>
</feature>
<feature type="region of interest" description="Disordered" evidence="1">
    <location>
        <begin position="176"/>
        <end position="382"/>
    </location>
</feature>